<keyword evidence="10" id="KW-1015">Disulfide bond</keyword>
<keyword evidence="7" id="KW-0547">Nucleotide-binding</keyword>
<dbReference type="NCBIfam" id="TIGR00420">
    <property type="entry name" value="trmU"/>
    <property type="match status" value="1"/>
</dbReference>
<evidence type="ECO:0000256" key="5">
    <source>
        <dbReference type="ARBA" id="ARBA00022679"/>
    </source>
</evidence>
<dbReference type="Gene3D" id="2.40.30.10">
    <property type="entry name" value="Translation factors"/>
    <property type="match status" value="1"/>
</dbReference>
<dbReference type="GO" id="GO:0005524">
    <property type="term" value="F:ATP binding"/>
    <property type="evidence" value="ECO:0007669"/>
    <property type="project" value="UniProtKB-KW"/>
</dbReference>
<comment type="function">
    <text evidence="1">Catalyzes the 2-thiolation of uridine at the wobble position (U34) of mitochondrial tRNA(Lys), tRNA(Glu) and tRNA(Gln). Required for the formation of 5-taurinomethyl-2-thiouridine (tm5s2U) of mitochondrial tRNA(Lys), tRNA(Glu), and tRNA(Gln) at the wobble position. ATP is required to activate the C2 atom of the wobble base.</text>
</comment>
<dbReference type="Gene3D" id="2.30.30.280">
    <property type="entry name" value="Adenine nucleotide alpha hydrolases-like domains"/>
    <property type="match status" value="1"/>
</dbReference>
<comment type="similarity">
    <text evidence="2">Belongs to the MnmA/TRMU family.</text>
</comment>
<feature type="region of interest" description="Disordered" evidence="12">
    <location>
        <begin position="171"/>
        <end position="190"/>
    </location>
</feature>
<dbReference type="PANTHER" id="PTHR11933:SF5">
    <property type="entry name" value="MITOCHONDRIAL TRNA-SPECIFIC 2-THIOURIDYLASE 1"/>
    <property type="match status" value="1"/>
</dbReference>
<evidence type="ECO:0000256" key="9">
    <source>
        <dbReference type="ARBA" id="ARBA00022884"/>
    </source>
</evidence>
<keyword evidence="16" id="KW-1185">Reference proteome</keyword>
<dbReference type="EC" id="2.8.1.14" evidence="3"/>
<dbReference type="Gene3D" id="3.40.50.620">
    <property type="entry name" value="HUPs"/>
    <property type="match status" value="1"/>
</dbReference>
<keyword evidence="6" id="KW-0819">tRNA processing</keyword>
<keyword evidence="9" id="KW-0694">RNA-binding</keyword>
<dbReference type="EMBL" id="JANBPK010001374">
    <property type="protein sequence ID" value="KAJ2923274.1"/>
    <property type="molecule type" value="Genomic_DNA"/>
</dbReference>
<dbReference type="AlphaFoldDB" id="A0A9W8MC58"/>
<feature type="non-terminal residue" evidence="15">
    <location>
        <position position="1"/>
    </location>
</feature>
<organism evidence="15 16">
    <name type="scientific">Candolleomyces eurysporus</name>
    <dbReference type="NCBI Taxonomy" id="2828524"/>
    <lineage>
        <taxon>Eukaryota</taxon>
        <taxon>Fungi</taxon>
        <taxon>Dikarya</taxon>
        <taxon>Basidiomycota</taxon>
        <taxon>Agaricomycotina</taxon>
        <taxon>Agaricomycetes</taxon>
        <taxon>Agaricomycetidae</taxon>
        <taxon>Agaricales</taxon>
        <taxon>Agaricineae</taxon>
        <taxon>Psathyrellaceae</taxon>
        <taxon>Candolleomyces</taxon>
    </lineage>
</organism>
<evidence type="ECO:0000256" key="8">
    <source>
        <dbReference type="ARBA" id="ARBA00022840"/>
    </source>
</evidence>
<dbReference type="InterPro" id="IPR014729">
    <property type="entry name" value="Rossmann-like_a/b/a_fold"/>
</dbReference>
<dbReference type="InterPro" id="IPR046885">
    <property type="entry name" value="MnmA-like_C"/>
</dbReference>
<evidence type="ECO:0000256" key="10">
    <source>
        <dbReference type="ARBA" id="ARBA00023157"/>
    </source>
</evidence>
<evidence type="ECO:0000256" key="6">
    <source>
        <dbReference type="ARBA" id="ARBA00022694"/>
    </source>
</evidence>
<dbReference type="GO" id="GO:0000049">
    <property type="term" value="F:tRNA binding"/>
    <property type="evidence" value="ECO:0007669"/>
    <property type="project" value="UniProtKB-KW"/>
</dbReference>
<evidence type="ECO:0000313" key="16">
    <source>
        <dbReference type="Proteomes" id="UP001140091"/>
    </source>
</evidence>
<dbReference type="Pfam" id="PF03054">
    <property type="entry name" value="tRNA_Me_trans"/>
    <property type="match status" value="1"/>
</dbReference>
<feature type="domain" description="tRNA-specific 2-thiouridylase MnmA-like C-terminal" evidence="13">
    <location>
        <begin position="331"/>
        <end position="406"/>
    </location>
</feature>
<evidence type="ECO:0000256" key="3">
    <source>
        <dbReference type="ARBA" id="ARBA00011953"/>
    </source>
</evidence>
<dbReference type="Proteomes" id="UP001140091">
    <property type="component" value="Unassembled WGS sequence"/>
</dbReference>
<dbReference type="InterPro" id="IPR004506">
    <property type="entry name" value="MnmA-like"/>
</dbReference>
<dbReference type="PANTHER" id="PTHR11933">
    <property type="entry name" value="TRNA 5-METHYLAMINOMETHYL-2-THIOURIDYLATE -METHYLTRANSFERASE"/>
    <property type="match status" value="1"/>
</dbReference>
<proteinExistence type="inferred from homology"/>
<dbReference type="NCBIfam" id="NF001138">
    <property type="entry name" value="PRK00143.1"/>
    <property type="match status" value="1"/>
</dbReference>
<evidence type="ECO:0000256" key="1">
    <source>
        <dbReference type="ARBA" id="ARBA00003986"/>
    </source>
</evidence>
<dbReference type="GO" id="GO:0005739">
    <property type="term" value="C:mitochondrion"/>
    <property type="evidence" value="ECO:0007669"/>
    <property type="project" value="TreeGrafter"/>
</dbReference>
<keyword evidence="8" id="KW-0067">ATP-binding</keyword>
<keyword evidence="4" id="KW-0820">tRNA-binding</keyword>
<dbReference type="FunFam" id="2.30.30.280:FF:000001">
    <property type="entry name" value="tRNA-specific 2-thiouridylase MnmA"/>
    <property type="match status" value="1"/>
</dbReference>
<name>A0A9W8MC58_9AGAR</name>
<comment type="catalytic activity">
    <reaction evidence="11">
        <text>5-taurinomethyluridine(34) in tRNA + S-sulfanyl-L-cysteinyl-[protein] + AH2 + ATP = 5-taurinomethyl-2-thiouridine(34) in tRNA + L-cysteinyl-[protein] + A + AMP + diphosphate + H(+)</text>
        <dbReference type="Rhea" id="RHEA:47040"/>
        <dbReference type="Rhea" id="RHEA-COMP:10131"/>
        <dbReference type="Rhea" id="RHEA-COMP:11726"/>
        <dbReference type="Rhea" id="RHEA-COMP:11732"/>
        <dbReference type="Rhea" id="RHEA-COMP:11733"/>
        <dbReference type="ChEBI" id="CHEBI:13193"/>
        <dbReference type="ChEBI" id="CHEBI:15378"/>
        <dbReference type="ChEBI" id="CHEBI:17499"/>
        <dbReference type="ChEBI" id="CHEBI:29950"/>
        <dbReference type="ChEBI" id="CHEBI:30616"/>
        <dbReference type="ChEBI" id="CHEBI:33019"/>
        <dbReference type="ChEBI" id="CHEBI:61963"/>
        <dbReference type="ChEBI" id="CHEBI:87171"/>
        <dbReference type="ChEBI" id="CHEBI:87172"/>
        <dbReference type="ChEBI" id="CHEBI:456215"/>
        <dbReference type="EC" id="2.8.1.14"/>
    </reaction>
</comment>
<dbReference type="Pfam" id="PF20258">
    <property type="entry name" value="tRNA_Me_trans_C"/>
    <property type="match status" value="1"/>
</dbReference>
<evidence type="ECO:0000313" key="15">
    <source>
        <dbReference type="EMBL" id="KAJ2923274.1"/>
    </source>
</evidence>
<dbReference type="CDD" id="cd01998">
    <property type="entry name" value="MnmA_TRMU-like"/>
    <property type="match status" value="1"/>
</dbReference>
<evidence type="ECO:0000256" key="11">
    <source>
        <dbReference type="ARBA" id="ARBA00049564"/>
    </source>
</evidence>
<accession>A0A9W8MC58</accession>
<dbReference type="GO" id="GO:0002143">
    <property type="term" value="P:tRNA wobble position uridine thiolation"/>
    <property type="evidence" value="ECO:0007669"/>
    <property type="project" value="TreeGrafter"/>
</dbReference>
<dbReference type="GO" id="GO:0016783">
    <property type="term" value="F:sulfurtransferase activity"/>
    <property type="evidence" value="ECO:0007669"/>
    <property type="project" value="InterPro"/>
</dbReference>
<feature type="domain" description="tRNA-specific 2-thiouridylase MnmA-like central" evidence="14">
    <location>
        <begin position="252"/>
        <end position="314"/>
    </location>
</feature>
<evidence type="ECO:0000256" key="2">
    <source>
        <dbReference type="ARBA" id="ARBA00006191"/>
    </source>
</evidence>
<dbReference type="OrthoDB" id="3685at2759"/>
<evidence type="ECO:0000256" key="12">
    <source>
        <dbReference type="SAM" id="MobiDB-lite"/>
    </source>
</evidence>
<dbReference type="HAMAP" id="MF_00144">
    <property type="entry name" value="tRNA_thiouridyl_MnmA"/>
    <property type="match status" value="1"/>
</dbReference>
<dbReference type="SUPFAM" id="SSF52402">
    <property type="entry name" value="Adenine nucleotide alpha hydrolases-like"/>
    <property type="match status" value="1"/>
</dbReference>
<protein>
    <recommendedName>
        <fullName evidence="3">tRNA-5-taurinomethyluridine 2-sulfurtransferase</fullName>
        <ecNumber evidence="3">2.8.1.14</ecNumber>
    </recommendedName>
</protein>
<evidence type="ECO:0000259" key="13">
    <source>
        <dbReference type="Pfam" id="PF20258"/>
    </source>
</evidence>
<comment type="caution">
    <text evidence="15">The sequence shown here is derived from an EMBL/GenBank/DDBJ whole genome shotgun (WGS) entry which is preliminary data.</text>
</comment>
<reference evidence="15" key="1">
    <citation type="submission" date="2022-06" db="EMBL/GenBank/DDBJ databases">
        <title>Genome Sequence of Candolleomyces eurysporus.</title>
        <authorList>
            <person name="Buettner E."/>
        </authorList>
    </citation>
    <scope>NUCLEOTIDE SEQUENCE</scope>
    <source>
        <strain evidence="15">VTCC 930004</strain>
    </source>
</reference>
<dbReference type="InterPro" id="IPR023382">
    <property type="entry name" value="MnmA-like_central_sf"/>
</dbReference>
<evidence type="ECO:0000256" key="7">
    <source>
        <dbReference type="ARBA" id="ARBA00022741"/>
    </source>
</evidence>
<dbReference type="Pfam" id="PF20259">
    <property type="entry name" value="tRNA_Me_trans_M"/>
    <property type="match status" value="1"/>
</dbReference>
<keyword evidence="5" id="KW-0808">Transferase</keyword>
<sequence length="435" mass="48706">MFRGISASTARTCALKRSIHAYYSRNYATEQGGRYEPKKGDQVVVGMSGGVDSSVAALLLTREDYDLSAVFMRNWDTRDESGTDKGCEWEKDWEDVQRVCKKLDIPVSMIDLSKEYWNRVFEPSLRQWELGISPNTDVWCNKEIKFGALLERLPSSSGVPPWFATGHYARKSWSSSGDYPPRPQLTRPADRHKDQTYYLSSISESGLRRALFPLNGLPKPEVRELARKHDLHNADRPDSVGICFVGEKAKFRNFLSGYIPSNSGPIIDQMTGKVLGQHDGLWNYTIGERSRLAGMPVRMSVSRKDLETNTVYVVPGTKHENLFTDVIHVPEFSWIWKDALPRDLHSPTGFRAQVMHRYRMAPVPCTVKSTSSGGLVIECDEPEHAVAPGQVAVLYDGDWCLGCGPISQTTRSTIATASQELDQAAISSHKSEVEA</sequence>
<dbReference type="InterPro" id="IPR046884">
    <property type="entry name" value="MnmA-like_central"/>
</dbReference>
<evidence type="ECO:0000256" key="4">
    <source>
        <dbReference type="ARBA" id="ARBA00022555"/>
    </source>
</evidence>
<gene>
    <name evidence="15" type="ORF">H1R20_g13821</name>
</gene>
<evidence type="ECO:0000259" key="14">
    <source>
        <dbReference type="Pfam" id="PF20259"/>
    </source>
</evidence>